<gene>
    <name evidence="2" type="ORF">TrST_g7939</name>
</gene>
<reference evidence="3" key="1">
    <citation type="journal article" date="2023" name="Commun. Biol.">
        <title>Genome analysis of Parmales, the sister group of diatoms, reveals the evolutionary specialization of diatoms from phago-mixotrophs to photoautotrophs.</title>
        <authorList>
            <person name="Ban H."/>
            <person name="Sato S."/>
            <person name="Yoshikawa S."/>
            <person name="Yamada K."/>
            <person name="Nakamura Y."/>
            <person name="Ichinomiya M."/>
            <person name="Sato N."/>
            <person name="Blanc-Mathieu R."/>
            <person name="Endo H."/>
            <person name="Kuwata A."/>
            <person name="Ogata H."/>
        </authorList>
    </citation>
    <scope>NUCLEOTIDE SEQUENCE [LARGE SCALE GENOMIC DNA]</scope>
    <source>
        <strain evidence="3">NIES 3701</strain>
    </source>
</reference>
<dbReference type="Proteomes" id="UP001165085">
    <property type="component" value="Unassembled WGS sequence"/>
</dbReference>
<keyword evidence="3" id="KW-1185">Reference proteome</keyword>
<organism evidence="2 3">
    <name type="scientific">Triparma strigata</name>
    <dbReference type="NCBI Taxonomy" id="1606541"/>
    <lineage>
        <taxon>Eukaryota</taxon>
        <taxon>Sar</taxon>
        <taxon>Stramenopiles</taxon>
        <taxon>Ochrophyta</taxon>
        <taxon>Bolidophyceae</taxon>
        <taxon>Parmales</taxon>
        <taxon>Triparmaceae</taxon>
        <taxon>Triparma</taxon>
    </lineage>
</organism>
<name>A0A9W7EXX7_9STRA</name>
<feature type="compositionally biased region" description="Low complexity" evidence="1">
    <location>
        <begin position="1"/>
        <end position="14"/>
    </location>
</feature>
<feature type="compositionally biased region" description="Polar residues" evidence="1">
    <location>
        <begin position="19"/>
        <end position="28"/>
    </location>
</feature>
<protein>
    <submittedName>
        <fullName evidence="2">Uncharacterized protein</fullName>
    </submittedName>
</protein>
<evidence type="ECO:0000313" key="2">
    <source>
        <dbReference type="EMBL" id="GMH93898.1"/>
    </source>
</evidence>
<dbReference type="AlphaFoldDB" id="A0A9W7EXX7"/>
<sequence>MAFVSPPRSTPSRSVFLGSKTTSNVASSTPNKLALRYRNSDEDEGITEKMVEIGGVEKNEEVGQAKKNVVLYGPQWPDLGLEDPVALVGDGCVAMIYSQTYHLAIWLTTLSRQYEVSALSALGSNNVLPSYSSTQGTPFSPCFNNPGISVAVLLGVWIGTGLFAQSYKTDKTVDTTLSNACLNSGLHFVQSLPFFLLAEKISQDTCGCALTMHGVMSTDVSFVAGLLGVITYWRMGWNYVSNIFRV</sequence>
<dbReference type="EMBL" id="BRXY01000422">
    <property type="protein sequence ID" value="GMH93898.1"/>
    <property type="molecule type" value="Genomic_DNA"/>
</dbReference>
<comment type="caution">
    <text evidence="2">The sequence shown here is derived from an EMBL/GenBank/DDBJ whole genome shotgun (WGS) entry which is preliminary data.</text>
</comment>
<evidence type="ECO:0000313" key="3">
    <source>
        <dbReference type="Proteomes" id="UP001165085"/>
    </source>
</evidence>
<accession>A0A9W7EXX7</accession>
<evidence type="ECO:0000256" key="1">
    <source>
        <dbReference type="SAM" id="MobiDB-lite"/>
    </source>
</evidence>
<dbReference type="OrthoDB" id="10596698at2759"/>
<feature type="region of interest" description="Disordered" evidence="1">
    <location>
        <begin position="1"/>
        <end position="28"/>
    </location>
</feature>
<proteinExistence type="predicted"/>